<evidence type="ECO:0008006" key="5">
    <source>
        <dbReference type="Google" id="ProtNLM"/>
    </source>
</evidence>
<dbReference type="Pfam" id="PF00106">
    <property type="entry name" value="adh_short"/>
    <property type="match status" value="1"/>
</dbReference>
<name>A0A4Y9ZEH2_9AGAM</name>
<comment type="caution">
    <text evidence="3">The sequence shown here is derived from an EMBL/GenBank/DDBJ whole genome shotgun (WGS) entry which is preliminary data.</text>
</comment>
<evidence type="ECO:0000313" key="4">
    <source>
        <dbReference type="Proteomes" id="UP000298327"/>
    </source>
</evidence>
<dbReference type="PANTHER" id="PTHR44196:SF1">
    <property type="entry name" value="DEHYDROGENASE_REDUCTASE SDR FAMILY MEMBER 7B"/>
    <property type="match status" value="1"/>
</dbReference>
<evidence type="ECO:0000313" key="3">
    <source>
        <dbReference type="EMBL" id="TFY72253.1"/>
    </source>
</evidence>
<dbReference type="Proteomes" id="UP000298327">
    <property type="component" value="Unassembled WGS sequence"/>
</dbReference>
<evidence type="ECO:0000256" key="1">
    <source>
        <dbReference type="ARBA" id="ARBA00006484"/>
    </source>
</evidence>
<dbReference type="PRINTS" id="PR00081">
    <property type="entry name" value="GDHRDH"/>
</dbReference>
<comment type="similarity">
    <text evidence="1">Belongs to the short-chain dehydrogenases/reductases (SDR) family.</text>
</comment>
<reference evidence="3 4" key="1">
    <citation type="submission" date="2019-02" db="EMBL/GenBank/DDBJ databases">
        <title>Genome sequencing of the rare red list fungi Dentipellis fragilis.</title>
        <authorList>
            <person name="Buettner E."/>
            <person name="Kellner H."/>
        </authorList>
    </citation>
    <scope>NUCLEOTIDE SEQUENCE [LARGE SCALE GENOMIC DNA]</scope>
    <source>
        <strain evidence="3 4">DSM 105465</strain>
    </source>
</reference>
<dbReference type="GO" id="GO:0016491">
    <property type="term" value="F:oxidoreductase activity"/>
    <property type="evidence" value="ECO:0007669"/>
    <property type="project" value="UniProtKB-KW"/>
</dbReference>
<protein>
    <recommendedName>
        <fullName evidence="5">NAD-P-binding protein</fullName>
    </recommendedName>
</protein>
<accession>A0A4Y9ZEH2</accession>
<dbReference type="EMBL" id="SEOQ01000020">
    <property type="protein sequence ID" value="TFY72253.1"/>
    <property type="molecule type" value="Genomic_DNA"/>
</dbReference>
<dbReference type="InterPro" id="IPR002347">
    <property type="entry name" value="SDR_fam"/>
</dbReference>
<dbReference type="InterPro" id="IPR036291">
    <property type="entry name" value="NAD(P)-bd_dom_sf"/>
</dbReference>
<gene>
    <name evidence="3" type="ORF">EVG20_g765</name>
</gene>
<dbReference type="CDD" id="cd05233">
    <property type="entry name" value="SDR_c"/>
    <property type="match status" value="1"/>
</dbReference>
<dbReference type="OrthoDB" id="1933717at2759"/>
<evidence type="ECO:0000256" key="2">
    <source>
        <dbReference type="ARBA" id="ARBA00023002"/>
    </source>
</evidence>
<dbReference type="GO" id="GO:0016020">
    <property type="term" value="C:membrane"/>
    <property type="evidence" value="ECO:0007669"/>
    <property type="project" value="TreeGrafter"/>
</dbReference>
<dbReference type="STRING" id="205917.A0A4Y9ZEH2"/>
<dbReference type="Gene3D" id="3.40.50.720">
    <property type="entry name" value="NAD(P)-binding Rossmann-like Domain"/>
    <property type="match status" value="1"/>
</dbReference>
<sequence length="306" mass="33707">MGPHRATLIVNLNSNMPQDPPSETLPVTRVNNVYPFIAPEKHFTEQTYKSKVVFITGGSAGIGLEIATFYARAGAAVVVTARRQQVLDDARAAILKAVPGADVLAISVDVVQTEQVEAAVKATLDRFGKIDICIANAAMVDRWDRPFLKEDPNKWWKAVEVNIRGNFNAAYYTLAHLTKTKGYFITITSEAAQVRIPIGSSYLVSKHALGRFVELAALENPEVKVMAVHPGGIKTEGAMTNPEFEPYLTDSVELPAATLLYLTSGKADWLNGRFVSSNWDLEEVERDWKDKIVEEQALVSRLHVPS</sequence>
<proteinExistence type="inferred from homology"/>
<keyword evidence="4" id="KW-1185">Reference proteome</keyword>
<dbReference type="AlphaFoldDB" id="A0A4Y9ZEH2"/>
<organism evidence="3 4">
    <name type="scientific">Dentipellis fragilis</name>
    <dbReference type="NCBI Taxonomy" id="205917"/>
    <lineage>
        <taxon>Eukaryota</taxon>
        <taxon>Fungi</taxon>
        <taxon>Dikarya</taxon>
        <taxon>Basidiomycota</taxon>
        <taxon>Agaricomycotina</taxon>
        <taxon>Agaricomycetes</taxon>
        <taxon>Russulales</taxon>
        <taxon>Hericiaceae</taxon>
        <taxon>Dentipellis</taxon>
    </lineage>
</organism>
<keyword evidence="2" id="KW-0560">Oxidoreductase</keyword>
<dbReference type="PANTHER" id="PTHR44196">
    <property type="entry name" value="DEHYDROGENASE/REDUCTASE SDR FAMILY MEMBER 7B"/>
    <property type="match status" value="1"/>
</dbReference>
<dbReference type="SUPFAM" id="SSF51735">
    <property type="entry name" value="NAD(P)-binding Rossmann-fold domains"/>
    <property type="match status" value="1"/>
</dbReference>